<feature type="region of interest" description="Disordered" evidence="1">
    <location>
        <begin position="171"/>
        <end position="197"/>
    </location>
</feature>
<feature type="region of interest" description="Disordered" evidence="1">
    <location>
        <begin position="48"/>
        <end position="101"/>
    </location>
</feature>
<comment type="caution">
    <text evidence="2">The sequence shown here is derived from an EMBL/GenBank/DDBJ whole genome shotgun (WGS) entry which is preliminary data.</text>
</comment>
<keyword evidence="3" id="KW-1185">Reference proteome</keyword>
<evidence type="ECO:0000313" key="3">
    <source>
        <dbReference type="Proteomes" id="UP001500909"/>
    </source>
</evidence>
<evidence type="ECO:0000313" key="2">
    <source>
        <dbReference type="EMBL" id="GAA0466214.1"/>
    </source>
</evidence>
<reference evidence="2 3" key="1">
    <citation type="journal article" date="2019" name="Int. J. Syst. Evol. Microbiol.">
        <title>The Global Catalogue of Microorganisms (GCM) 10K type strain sequencing project: providing services to taxonomists for standard genome sequencing and annotation.</title>
        <authorList>
            <consortium name="The Broad Institute Genomics Platform"/>
            <consortium name="The Broad Institute Genome Sequencing Center for Infectious Disease"/>
            <person name="Wu L."/>
            <person name="Ma J."/>
        </authorList>
    </citation>
    <scope>NUCLEOTIDE SEQUENCE [LARGE SCALE GENOMIC DNA]</scope>
    <source>
        <strain evidence="2 3">JCM 4805</strain>
    </source>
</reference>
<protein>
    <submittedName>
        <fullName evidence="2">Uncharacterized protein</fullName>
    </submittedName>
</protein>
<feature type="compositionally biased region" description="Basic and acidic residues" evidence="1">
    <location>
        <begin position="187"/>
        <end position="197"/>
    </location>
</feature>
<accession>A0ABN1A2U9</accession>
<feature type="compositionally biased region" description="Basic and acidic residues" evidence="1">
    <location>
        <begin position="80"/>
        <end position="101"/>
    </location>
</feature>
<name>A0ABN1A2U9_9ACTN</name>
<feature type="compositionally biased region" description="Basic and acidic residues" evidence="1">
    <location>
        <begin position="171"/>
        <end position="180"/>
    </location>
</feature>
<dbReference type="EMBL" id="BAAABY010000023">
    <property type="protein sequence ID" value="GAA0466214.1"/>
    <property type="molecule type" value="Genomic_DNA"/>
</dbReference>
<organism evidence="2 3">
    <name type="scientific">Streptomyces olivaceiscleroticus</name>
    <dbReference type="NCBI Taxonomy" id="68245"/>
    <lineage>
        <taxon>Bacteria</taxon>
        <taxon>Bacillati</taxon>
        <taxon>Actinomycetota</taxon>
        <taxon>Actinomycetes</taxon>
        <taxon>Kitasatosporales</taxon>
        <taxon>Streptomycetaceae</taxon>
        <taxon>Streptomyces</taxon>
    </lineage>
</organism>
<dbReference type="RefSeq" id="WP_346095658.1">
    <property type="nucleotide sequence ID" value="NZ_BAAABY010000023.1"/>
</dbReference>
<evidence type="ECO:0000256" key="1">
    <source>
        <dbReference type="SAM" id="MobiDB-lite"/>
    </source>
</evidence>
<dbReference type="Proteomes" id="UP001500909">
    <property type="component" value="Unassembled WGS sequence"/>
</dbReference>
<sequence>MPTLLHEAAGRLFISDNTFRLYNADVMQHLEDDGDFDAIATGLVALPPPGPSSSAALISDRWRSPRSSGIAHPDLSGENSQDRHDRHDRHDGHDKQDRQDRQDIAELTAPWSGNTLEIWGEGEPEIPFPLPGPGTYWLRVHARHRDAGEDRDENTPVETVLLQLWPAEAPHEPPLVHKADSTTGALWREDQKEEKEE</sequence>
<proteinExistence type="predicted"/>
<gene>
    <name evidence="2" type="ORF">GCM10010361_32930</name>
</gene>